<dbReference type="PANTHER" id="PTHR42887">
    <property type="entry name" value="OS12G0638800 PROTEIN"/>
    <property type="match status" value="1"/>
</dbReference>
<dbReference type="Gene3D" id="1.10.8.260">
    <property type="entry name" value="HI0933 insert domain-like"/>
    <property type="match status" value="1"/>
</dbReference>
<comment type="cofactor">
    <cofactor evidence="1">
        <name>FAD</name>
        <dbReference type="ChEBI" id="CHEBI:57692"/>
    </cofactor>
</comment>
<name>A0AB94IVG2_9BACT</name>
<evidence type="ECO:0000256" key="2">
    <source>
        <dbReference type="ARBA" id="ARBA00022630"/>
    </source>
</evidence>
<evidence type="ECO:0000259" key="4">
    <source>
        <dbReference type="Pfam" id="PF03486"/>
    </source>
</evidence>
<evidence type="ECO:0000259" key="5">
    <source>
        <dbReference type="Pfam" id="PF22780"/>
    </source>
</evidence>
<sequence>MERFDAIVIGGGPAGLMAALRAAELGERVLLTEKNASLGTKLLLAGRGRCNFTNAEPDPAAFIARYGEKGRFLWSAFSRFGPAETLAFFQKHGVETVTERGGRVFPAEGGGQRVLNALLMLCRKFGVRILRSSPVRSLKVRDGRVERLITEVEELEANRFIVATGGKSYPRTGSTGDGYRFAEQAGHAIVTPMPALVPLKTHETWVKLAHGCNLRNVRVTALVDGKRVDERFGEMEFTNFGVSGPVIMDMSSSVPDWMAQGPLSLSIDLKPALTREKLTERVRRDLEKFSARRFAGALKGLVPGPLIPMILELSDVPEDKPAAYVSSEEAEATADLLKDIRLTVNGLWSFNNAVVTRGGVSLKEVDPATMRSKRCENLYFAGEVLDLNGPSGGFNLQICWSTGWVAGEGAQQPG</sequence>
<reference evidence="7" key="1">
    <citation type="submission" date="2010-03" db="EMBL/GenBank/DDBJ databases">
        <title>The genome sequence of Synergistetes sp. SGP1.</title>
        <authorList>
            <consortium name="metaHIT consortium -- http://www.metahit.eu/"/>
            <person name="Pajon A."/>
            <person name="Turner K."/>
            <person name="Parkhill J."/>
            <person name="Wade W."/>
            <person name="Vartoukian S."/>
        </authorList>
    </citation>
    <scope>NUCLEOTIDE SEQUENCE [LARGE SCALE GENOMIC DNA]</scope>
    <source>
        <strain evidence="7">SGP1</strain>
    </source>
</reference>
<dbReference type="Pfam" id="PF22780">
    <property type="entry name" value="HI0933_like_1st"/>
    <property type="match status" value="1"/>
</dbReference>
<dbReference type="SUPFAM" id="SSF51905">
    <property type="entry name" value="FAD/NAD(P)-binding domain"/>
    <property type="match status" value="1"/>
</dbReference>
<dbReference type="SUPFAM" id="SSF160996">
    <property type="entry name" value="HI0933 insert domain-like"/>
    <property type="match status" value="1"/>
</dbReference>
<evidence type="ECO:0000313" key="7">
    <source>
        <dbReference type="Proteomes" id="UP000008957"/>
    </source>
</evidence>
<dbReference type="Gene3D" id="2.40.30.10">
    <property type="entry name" value="Translation factors"/>
    <property type="match status" value="1"/>
</dbReference>
<dbReference type="InterPro" id="IPR036188">
    <property type="entry name" value="FAD/NAD-bd_sf"/>
</dbReference>
<dbReference type="PRINTS" id="PR00368">
    <property type="entry name" value="FADPNR"/>
</dbReference>
<proteinExistence type="predicted"/>
<dbReference type="Gene3D" id="3.50.50.60">
    <property type="entry name" value="FAD/NAD(P)-binding domain"/>
    <property type="match status" value="1"/>
</dbReference>
<dbReference type="InterPro" id="IPR004792">
    <property type="entry name" value="BaiN-like"/>
</dbReference>
<reference evidence="6 7" key="2">
    <citation type="submission" date="2010-03" db="EMBL/GenBank/DDBJ databases">
        <authorList>
            <person name="Pajon A."/>
        </authorList>
    </citation>
    <scope>NUCLEOTIDE SEQUENCE [LARGE SCALE GENOMIC DNA]</scope>
    <source>
        <strain evidence="6 7">SGP1</strain>
    </source>
</reference>
<dbReference type="PANTHER" id="PTHR42887:SF2">
    <property type="entry name" value="OS12G0638800 PROTEIN"/>
    <property type="match status" value="1"/>
</dbReference>
<protein>
    <recommendedName>
        <fullName evidence="8">Flavoprotein, HI0933 family</fullName>
    </recommendedName>
</protein>
<dbReference type="KEGG" id="sbr:SY1_01990"/>
<dbReference type="InterPro" id="IPR055178">
    <property type="entry name" value="RsdA/BaiN/AoA(So)-like_dom"/>
</dbReference>
<dbReference type="Pfam" id="PF03486">
    <property type="entry name" value="HI0933_like"/>
    <property type="match status" value="1"/>
</dbReference>
<dbReference type="EMBL" id="FP929056">
    <property type="protein sequence ID" value="CBL27733.1"/>
    <property type="molecule type" value="Genomic_DNA"/>
</dbReference>
<keyword evidence="7" id="KW-1185">Reference proteome</keyword>
<keyword evidence="2" id="KW-0285">Flavoprotein</keyword>
<organism evidence="6 7">
    <name type="scientific">Fretibacterium fastidiosum</name>
    <dbReference type="NCBI Taxonomy" id="651822"/>
    <lineage>
        <taxon>Bacteria</taxon>
        <taxon>Thermotogati</taxon>
        <taxon>Synergistota</taxon>
        <taxon>Synergistia</taxon>
        <taxon>Synergistales</taxon>
        <taxon>Aminobacteriaceae</taxon>
        <taxon>Fretibacterium</taxon>
    </lineage>
</organism>
<dbReference type="AlphaFoldDB" id="A0AB94IVG2"/>
<accession>A0AB94IVG2</accession>
<evidence type="ECO:0000313" key="6">
    <source>
        <dbReference type="EMBL" id="CBL27733.1"/>
    </source>
</evidence>
<dbReference type="InterPro" id="IPR057661">
    <property type="entry name" value="RsdA/BaiN/AoA(So)_Rossmann"/>
</dbReference>
<dbReference type="Proteomes" id="UP000008957">
    <property type="component" value="Chromosome"/>
</dbReference>
<evidence type="ECO:0000256" key="1">
    <source>
        <dbReference type="ARBA" id="ARBA00001974"/>
    </source>
</evidence>
<evidence type="ECO:0000256" key="3">
    <source>
        <dbReference type="ARBA" id="ARBA00022827"/>
    </source>
</evidence>
<evidence type="ECO:0008006" key="8">
    <source>
        <dbReference type="Google" id="ProtNLM"/>
    </source>
</evidence>
<gene>
    <name evidence="6" type="ORF">SY1_01990</name>
</gene>
<feature type="domain" description="RsdA/BaiN/AoA(So)-like insert" evidence="5">
    <location>
        <begin position="194"/>
        <end position="355"/>
    </location>
</feature>
<dbReference type="InterPro" id="IPR023166">
    <property type="entry name" value="BaiN-like_dom_sf"/>
</dbReference>
<dbReference type="PRINTS" id="PR00411">
    <property type="entry name" value="PNDRDTASEI"/>
</dbReference>
<feature type="domain" description="RsdA/BaiN/AoA(So)-like Rossmann fold-like" evidence="4">
    <location>
        <begin position="5"/>
        <end position="408"/>
    </location>
</feature>
<keyword evidence="3" id="KW-0274">FAD</keyword>
<dbReference type="NCBIfam" id="TIGR00275">
    <property type="entry name" value="aminoacetone oxidase family FAD-binding enzyme"/>
    <property type="match status" value="1"/>
</dbReference>
<dbReference type="RefSeq" id="WP_015555880.1">
    <property type="nucleotide sequence ID" value="NC_021038.1"/>
</dbReference>